<evidence type="ECO:0000313" key="4">
    <source>
        <dbReference type="Proteomes" id="UP000886520"/>
    </source>
</evidence>
<feature type="domain" description="WRKY19-like zinc finger" evidence="2">
    <location>
        <begin position="466"/>
        <end position="490"/>
    </location>
</feature>
<feature type="domain" description="WRKY19-like zinc finger" evidence="2">
    <location>
        <begin position="569"/>
        <end position="593"/>
    </location>
</feature>
<gene>
    <name evidence="3" type="ORF">GOP47_0014049</name>
</gene>
<protein>
    <recommendedName>
        <fullName evidence="2">WRKY19-like zinc finger domain-containing protein</fullName>
    </recommendedName>
</protein>
<feature type="domain" description="WRKY19-like zinc finger" evidence="2">
    <location>
        <begin position="544"/>
        <end position="568"/>
    </location>
</feature>
<dbReference type="PANTHER" id="PTHR31827:SF1">
    <property type="entry name" value="EMB|CAB89363.1"/>
    <property type="match status" value="1"/>
</dbReference>
<organism evidence="3 4">
    <name type="scientific">Adiantum capillus-veneris</name>
    <name type="common">Maidenhair fern</name>
    <dbReference type="NCBI Taxonomy" id="13818"/>
    <lineage>
        <taxon>Eukaryota</taxon>
        <taxon>Viridiplantae</taxon>
        <taxon>Streptophyta</taxon>
        <taxon>Embryophyta</taxon>
        <taxon>Tracheophyta</taxon>
        <taxon>Polypodiopsida</taxon>
        <taxon>Polypodiidae</taxon>
        <taxon>Polypodiales</taxon>
        <taxon>Pteridineae</taxon>
        <taxon>Pteridaceae</taxon>
        <taxon>Vittarioideae</taxon>
        <taxon>Adiantum</taxon>
    </lineage>
</organism>
<reference evidence="3" key="1">
    <citation type="submission" date="2021-01" db="EMBL/GenBank/DDBJ databases">
        <title>Adiantum capillus-veneris genome.</title>
        <authorList>
            <person name="Fang Y."/>
            <person name="Liao Q."/>
        </authorList>
    </citation>
    <scope>NUCLEOTIDE SEQUENCE</scope>
    <source>
        <strain evidence="3">H3</strain>
        <tissue evidence="3">Leaf</tissue>
    </source>
</reference>
<proteinExistence type="predicted"/>
<dbReference type="AlphaFoldDB" id="A0A9D4ZDT3"/>
<dbReference type="OrthoDB" id="77038at2759"/>
<feature type="domain" description="WRKY19-like zinc finger" evidence="2">
    <location>
        <begin position="391"/>
        <end position="415"/>
    </location>
</feature>
<dbReference type="InterPro" id="IPR056866">
    <property type="entry name" value="Znf_WRKY19"/>
</dbReference>
<comment type="caution">
    <text evidence="3">The sequence shown here is derived from an EMBL/GenBank/DDBJ whole genome shotgun (WGS) entry which is preliminary data.</text>
</comment>
<accession>A0A9D4ZDT3</accession>
<evidence type="ECO:0000259" key="2">
    <source>
        <dbReference type="Pfam" id="PF24906"/>
    </source>
</evidence>
<dbReference type="Proteomes" id="UP000886520">
    <property type="component" value="Chromosome 13"/>
</dbReference>
<keyword evidence="4" id="KW-1185">Reference proteome</keyword>
<dbReference type="PANTHER" id="PTHR31827">
    <property type="entry name" value="EMB|CAB89363.1"/>
    <property type="match status" value="1"/>
</dbReference>
<feature type="domain" description="WRKY19-like zinc finger" evidence="2">
    <location>
        <begin position="441"/>
        <end position="465"/>
    </location>
</feature>
<name>A0A9D4ZDT3_ADICA</name>
<feature type="region of interest" description="Disordered" evidence="1">
    <location>
        <begin position="25"/>
        <end position="52"/>
    </location>
</feature>
<evidence type="ECO:0000256" key="1">
    <source>
        <dbReference type="SAM" id="MobiDB-lite"/>
    </source>
</evidence>
<dbReference type="Pfam" id="PF24906">
    <property type="entry name" value="Zf_WRKY19"/>
    <property type="match status" value="6"/>
</dbReference>
<sequence length="907" mass="94283">MDPSQAGPDMTLSIGSPAFITHIHGDGGMVLTPPHGHTPSCSNPAGSKRKRGTSDILAAGTEVSGLSFENGPTVQCPDLGLCSSNPSPCNSDFSTGSRTSTGAIFMRGINEEGPLMSLGLGQLTELNSHGFGNSCGTSVMPGMPISVDMGMRHEFANRNSDAGNGANVLLGLGPLHCHPISNNNSRSGARKGFNGVDDNLIEKDLGMQLQLSLSSSSTVLTSEDDRVSYMSLGQGSGSTYPDTRNGSVCIELNLVADDEGSTSARTIKAGGYIPSLLMGRRVDGVPLLETEGEEPDQMNFVHQVHSAELSLGYTNMARSLDNLMVCGKTLSGPSLTADRTTKTCKFRGCGKGARGASGLCITHGGGRRCQRQGCNKGAEGRTVYCKSHGGGKRCQSLGCTKSAEGKTDYCIAHGGGRRCSYDGCTKAARGRSGLCIRHGGGKRCQREGCTKSAEGYSGLCISHGGGRRCQAEGCHKGAQGSTMFCKAHGGGKRCMIQGCTKGAEGSTPLCKGHGGGKRCMFDGGGICSKSVHGGTSFCVAHGGGKRCAVEGCTKSARGRTSYCVKHGGGKRCKFEDCTKSAQGSTDFCKAHGGGKRCSWGLEGSPYMEFVNDQTGELLKGPCDRFARGKLGLCAAHSALVQDRRVHGAGTIGSALPAGIGPGLFRGLVGGITDKGSHVVSASKDASKPSLQGSEALCEEYGPQIGAGMDSFKRGSVGPCKNRMGFVKDDDLQRARRFPEAKSAGYNAALTIAGNELAITQNQSQPLSKISSGVMVSSISDLLATGASLPNNCKDNQRVNVTSIFGGLNLVTNSSAEVSTVGNPLMGERRVLLPPQVLVPLSMQKEQFLPSHGRHNVKRTRINHIAGGSGNSDESMCEGRVQGGREERVHGGSVLPLLASGNNFKEIS</sequence>
<feature type="domain" description="WRKY19-like zinc finger" evidence="2">
    <location>
        <begin position="416"/>
        <end position="440"/>
    </location>
</feature>
<evidence type="ECO:0000313" key="3">
    <source>
        <dbReference type="EMBL" id="KAI5071798.1"/>
    </source>
</evidence>
<dbReference type="EMBL" id="JABFUD020000013">
    <property type="protein sequence ID" value="KAI5071798.1"/>
    <property type="molecule type" value="Genomic_DNA"/>
</dbReference>